<dbReference type="EMBL" id="QGDQ01000045">
    <property type="protein sequence ID" value="PWJ46865.1"/>
    <property type="molecule type" value="Genomic_DNA"/>
</dbReference>
<dbReference type="AlphaFoldDB" id="A0A315ZMK3"/>
<comment type="caution">
    <text evidence="2">The sequence shown here is derived from an EMBL/GenBank/DDBJ whole genome shotgun (WGS) entry which is preliminary data.</text>
</comment>
<accession>A0A315ZMK3</accession>
<gene>
    <name evidence="2" type="ORF">BXY45_14520</name>
</gene>
<dbReference type="RefSeq" id="WP_109776633.1">
    <property type="nucleotide sequence ID" value="NZ_QGDQ01000045.1"/>
</dbReference>
<evidence type="ECO:0000313" key="3">
    <source>
        <dbReference type="Proteomes" id="UP000245469"/>
    </source>
</evidence>
<sequence length="108" mass="12024">MDGKETGVTGNPTRRPRGTPRIEEEASTDRRGVFCLEGEWEDDFRSTASVEPLLRLLLDTGNATGVVHRNVATPEGLFLHLDRWLNCDEAGDYPLLYPGRGHSRAMTV</sequence>
<name>A0A315ZMK3_9ACTN</name>
<reference evidence="2 3" key="1">
    <citation type="submission" date="2018-03" db="EMBL/GenBank/DDBJ databases">
        <title>Genomic Encyclopedia of Archaeal and Bacterial Type Strains, Phase II (KMG-II): from individual species to whole genera.</title>
        <authorList>
            <person name="Goeker M."/>
        </authorList>
    </citation>
    <scope>NUCLEOTIDE SEQUENCE [LARGE SCALE GENOMIC DNA]</scope>
    <source>
        <strain evidence="2 3">DSM 44889</strain>
    </source>
</reference>
<feature type="compositionally biased region" description="Low complexity" evidence="1">
    <location>
        <begin position="1"/>
        <end position="13"/>
    </location>
</feature>
<proteinExistence type="predicted"/>
<evidence type="ECO:0000313" key="2">
    <source>
        <dbReference type="EMBL" id="PWJ46865.1"/>
    </source>
</evidence>
<feature type="compositionally biased region" description="Basic and acidic residues" evidence="1">
    <location>
        <begin position="20"/>
        <end position="29"/>
    </location>
</feature>
<feature type="region of interest" description="Disordered" evidence="1">
    <location>
        <begin position="1"/>
        <end position="29"/>
    </location>
</feature>
<organism evidence="2 3">
    <name type="scientific">Quadrisphaera granulorum</name>
    <dbReference type="NCBI Taxonomy" id="317664"/>
    <lineage>
        <taxon>Bacteria</taxon>
        <taxon>Bacillati</taxon>
        <taxon>Actinomycetota</taxon>
        <taxon>Actinomycetes</taxon>
        <taxon>Kineosporiales</taxon>
        <taxon>Kineosporiaceae</taxon>
        <taxon>Quadrisphaera</taxon>
    </lineage>
</organism>
<keyword evidence="3" id="KW-1185">Reference proteome</keyword>
<protein>
    <submittedName>
        <fullName evidence="2">Uncharacterized protein</fullName>
    </submittedName>
</protein>
<evidence type="ECO:0000256" key="1">
    <source>
        <dbReference type="SAM" id="MobiDB-lite"/>
    </source>
</evidence>
<dbReference type="Proteomes" id="UP000245469">
    <property type="component" value="Unassembled WGS sequence"/>
</dbReference>